<dbReference type="Proteomes" id="UP001368500">
    <property type="component" value="Unassembled WGS sequence"/>
</dbReference>
<dbReference type="Pfam" id="PF08463">
    <property type="entry name" value="EcoEI_R_C"/>
    <property type="match status" value="1"/>
</dbReference>
<feature type="domain" description="EcoEI R protein C-terminal" evidence="1">
    <location>
        <begin position="7"/>
        <end position="46"/>
    </location>
</feature>
<keyword evidence="3" id="KW-1185">Reference proteome</keyword>
<comment type="caution">
    <text evidence="2">The sequence shown here is derived from an EMBL/GenBank/DDBJ whole genome shotgun (WGS) entry which is preliminary data.</text>
</comment>
<gene>
    <name evidence="2" type="ORF">AACH11_21135</name>
</gene>
<sequence length="47" mass="5201">MEPIEDPRILTLPPFDRIGAPMELVRAFGGKAGYARALAKLEQQLYG</sequence>
<organism evidence="2 3">
    <name type="scientific">Pseudaquabacterium rugosum</name>
    <dbReference type="NCBI Taxonomy" id="2984194"/>
    <lineage>
        <taxon>Bacteria</taxon>
        <taxon>Pseudomonadati</taxon>
        <taxon>Pseudomonadota</taxon>
        <taxon>Betaproteobacteria</taxon>
        <taxon>Burkholderiales</taxon>
        <taxon>Sphaerotilaceae</taxon>
        <taxon>Pseudaquabacterium</taxon>
    </lineage>
</organism>
<evidence type="ECO:0000313" key="3">
    <source>
        <dbReference type="Proteomes" id="UP001368500"/>
    </source>
</evidence>
<protein>
    <submittedName>
        <fullName evidence="2">Type I restriction-modification enzyme R subunit C-terminal domain-containing protein</fullName>
    </submittedName>
</protein>
<evidence type="ECO:0000313" key="2">
    <source>
        <dbReference type="EMBL" id="MEK8028471.1"/>
    </source>
</evidence>
<reference evidence="2 3" key="1">
    <citation type="submission" date="2024-04" db="EMBL/GenBank/DDBJ databases">
        <title>Novel species of the genus Ideonella isolated from streams.</title>
        <authorList>
            <person name="Lu H."/>
        </authorList>
    </citation>
    <scope>NUCLEOTIDE SEQUENCE [LARGE SCALE GENOMIC DNA]</scope>
    <source>
        <strain evidence="2 3">BYS139W</strain>
    </source>
</reference>
<name>A0ABU9BFJ9_9BURK</name>
<accession>A0ABU9BFJ9</accession>
<dbReference type="EMBL" id="JBBUTF010000024">
    <property type="protein sequence ID" value="MEK8028471.1"/>
    <property type="molecule type" value="Genomic_DNA"/>
</dbReference>
<evidence type="ECO:0000259" key="1">
    <source>
        <dbReference type="Pfam" id="PF08463"/>
    </source>
</evidence>
<proteinExistence type="predicted"/>
<dbReference type="InterPro" id="IPR013670">
    <property type="entry name" value="EcoEI_R_C_dom"/>
</dbReference>